<dbReference type="InterPro" id="IPR050416">
    <property type="entry name" value="FAD-linked_Oxidoreductase"/>
</dbReference>
<proteinExistence type="inferred from homology"/>
<dbReference type="EMBL" id="JBIRYI010000002">
    <property type="protein sequence ID" value="MFI2486091.1"/>
    <property type="molecule type" value="Genomic_DNA"/>
</dbReference>
<dbReference type="Gene3D" id="3.30.465.10">
    <property type="match status" value="1"/>
</dbReference>
<dbReference type="SUPFAM" id="SSF56176">
    <property type="entry name" value="FAD-binding/transporter-associated domain-like"/>
    <property type="match status" value="1"/>
</dbReference>
<gene>
    <name evidence="8" type="ORF">ACH47X_04235</name>
</gene>
<name>A0ABW7XF29_9MICO</name>
<evidence type="ECO:0000313" key="8">
    <source>
        <dbReference type="EMBL" id="MFI2486091.1"/>
    </source>
</evidence>
<dbReference type="PROSITE" id="PS00862">
    <property type="entry name" value="OX2_COVAL_FAD"/>
    <property type="match status" value="1"/>
</dbReference>
<dbReference type="InterPro" id="IPR016167">
    <property type="entry name" value="FAD-bd_PCMH_sub1"/>
</dbReference>
<evidence type="ECO:0000259" key="7">
    <source>
        <dbReference type="PROSITE" id="PS51387"/>
    </source>
</evidence>
<dbReference type="Proteomes" id="UP001611580">
    <property type="component" value="Unassembled WGS sequence"/>
</dbReference>
<keyword evidence="4" id="KW-0274">FAD</keyword>
<evidence type="ECO:0000313" key="9">
    <source>
        <dbReference type="Proteomes" id="UP001611580"/>
    </source>
</evidence>
<protein>
    <submittedName>
        <fullName evidence="8">FAD-binding oxidoreductase</fullName>
    </submittedName>
</protein>
<dbReference type="RefSeq" id="WP_397401712.1">
    <property type="nucleotide sequence ID" value="NZ_JBIRYI010000002.1"/>
</dbReference>
<dbReference type="PANTHER" id="PTHR42973:SF39">
    <property type="entry name" value="FAD-BINDING PCMH-TYPE DOMAIN-CONTAINING PROTEIN"/>
    <property type="match status" value="1"/>
</dbReference>
<dbReference type="InterPro" id="IPR016166">
    <property type="entry name" value="FAD-bd_PCMH"/>
</dbReference>
<feature type="compositionally biased region" description="Basic and acidic residues" evidence="6">
    <location>
        <begin position="394"/>
        <end position="403"/>
    </location>
</feature>
<evidence type="ECO:0000256" key="3">
    <source>
        <dbReference type="ARBA" id="ARBA00022630"/>
    </source>
</evidence>
<evidence type="ECO:0000256" key="2">
    <source>
        <dbReference type="ARBA" id="ARBA00005466"/>
    </source>
</evidence>
<reference evidence="8 9" key="1">
    <citation type="submission" date="2024-10" db="EMBL/GenBank/DDBJ databases">
        <title>The Natural Products Discovery Center: Release of the First 8490 Sequenced Strains for Exploring Actinobacteria Biosynthetic Diversity.</title>
        <authorList>
            <person name="Kalkreuter E."/>
            <person name="Kautsar S.A."/>
            <person name="Yang D."/>
            <person name="Bader C.D."/>
            <person name="Teijaro C.N."/>
            <person name="Fluegel L."/>
            <person name="Davis C.M."/>
            <person name="Simpson J.R."/>
            <person name="Lauterbach L."/>
            <person name="Steele A.D."/>
            <person name="Gui C."/>
            <person name="Meng S."/>
            <person name="Li G."/>
            <person name="Viehrig K."/>
            <person name="Ye F."/>
            <person name="Su P."/>
            <person name="Kiefer A.F."/>
            <person name="Nichols A."/>
            <person name="Cepeda A.J."/>
            <person name="Yan W."/>
            <person name="Fan B."/>
            <person name="Jiang Y."/>
            <person name="Adhikari A."/>
            <person name="Zheng C.-J."/>
            <person name="Schuster L."/>
            <person name="Cowan T.M."/>
            <person name="Smanski M.J."/>
            <person name="Chevrette M.G."/>
            <person name="De Carvalho L.P.S."/>
            <person name="Shen B."/>
        </authorList>
    </citation>
    <scope>NUCLEOTIDE SEQUENCE [LARGE SCALE GENOMIC DNA]</scope>
    <source>
        <strain evidence="8 9">NPDC019481</strain>
    </source>
</reference>
<dbReference type="InterPro" id="IPR006094">
    <property type="entry name" value="Oxid_FAD_bind_N"/>
</dbReference>
<accession>A0ABW7XF29</accession>
<feature type="compositionally biased region" description="Basic and acidic residues" evidence="6">
    <location>
        <begin position="412"/>
        <end position="444"/>
    </location>
</feature>
<comment type="similarity">
    <text evidence="2">Belongs to the oxygen-dependent FAD-linked oxidoreductase family.</text>
</comment>
<evidence type="ECO:0000256" key="6">
    <source>
        <dbReference type="SAM" id="MobiDB-lite"/>
    </source>
</evidence>
<feature type="domain" description="FAD-binding PCMH-type" evidence="7">
    <location>
        <begin position="31"/>
        <end position="202"/>
    </location>
</feature>
<keyword evidence="9" id="KW-1185">Reference proteome</keyword>
<dbReference type="InterPro" id="IPR036318">
    <property type="entry name" value="FAD-bd_PCMH-like_sf"/>
</dbReference>
<dbReference type="PANTHER" id="PTHR42973">
    <property type="entry name" value="BINDING OXIDOREDUCTASE, PUTATIVE (AFU_ORTHOLOGUE AFUA_1G17690)-RELATED"/>
    <property type="match status" value="1"/>
</dbReference>
<dbReference type="InterPro" id="IPR006093">
    <property type="entry name" value="Oxy_OxRdtase_FAD_BS"/>
</dbReference>
<dbReference type="InterPro" id="IPR016169">
    <property type="entry name" value="FAD-bd_PCMH_sub2"/>
</dbReference>
<dbReference type="Gene3D" id="3.30.43.10">
    <property type="entry name" value="Uridine Diphospho-n-acetylenolpyruvylglucosamine Reductase, domain 2"/>
    <property type="match status" value="1"/>
</dbReference>
<organism evidence="8 9">
    <name type="scientific">Promicromonospora kroppenstedtii</name>
    <dbReference type="NCBI Taxonomy" id="440482"/>
    <lineage>
        <taxon>Bacteria</taxon>
        <taxon>Bacillati</taxon>
        <taxon>Actinomycetota</taxon>
        <taxon>Actinomycetes</taxon>
        <taxon>Micrococcales</taxon>
        <taxon>Promicromonosporaceae</taxon>
        <taxon>Promicromonospora</taxon>
    </lineage>
</organism>
<evidence type="ECO:0000256" key="4">
    <source>
        <dbReference type="ARBA" id="ARBA00022827"/>
    </source>
</evidence>
<dbReference type="Pfam" id="PF01565">
    <property type="entry name" value="FAD_binding_4"/>
    <property type="match status" value="1"/>
</dbReference>
<comment type="caution">
    <text evidence="8">The sequence shown here is derived from an EMBL/GenBank/DDBJ whole genome shotgun (WGS) entry which is preliminary data.</text>
</comment>
<evidence type="ECO:0000256" key="1">
    <source>
        <dbReference type="ARBA" id="ARBA00001974"/>
    </source>
</evidence>
<sequence>MTALNLPRSLADQAVWPGGRRWEALRSTYTTVHSPAVVLLPRTADEVAEALTWAGGTDLPVSVRSGGHGLHGRSSNDGGVVIDLSQLDAVDLLDRETGLVRLQAGARWGQVAERLAHDGLAISSGDHGNVGVGGLATAGGMGWLTRTYGLTVDHVRAATVVLPDGRVVRTDAEHEPDLLWAVRGAADSVGIVTDLEIDAMPLETIGIAQVTVEADAATLQRWSEHMAAAPRDLTVNGMLGGGRDRLVLQMTAVVADENPDRVRELVEPLGDLGTRTLGMQAQLGPYTALVSSDHLHGNYGQQPAVTTNLLLPTLTGESARALVAGATHRAGPFVQLRSLGGAMHDLRPDETSFAHRDVELMTTFTVFPPRPGSDLDDAVSRLRPFSRGAYRNFESRPDERTFDETYPGTTGERVREMRTKYDPDGVLRRLDDVDRDRTASRALG</sequence>
<comment type="cofactor">
    <cofactor evidence="1">
        <name>FAD</name>
        <dbReference type="ChEBI" id="CHEBI:57692"/>
    </cofactor>
</comment>
<dbReference type="PROSITE" id="PS51387">
    <property type="entry name" value="FAD_PCMH"/>
    <property type="match status" value="1"/>
</dbReference>
<feature type="region of interest" description="Disordered" evidence="6">
    <location>
        <begin position="394"/>
        <end position="444"/>
    </location>
</feature>
<evidence type="ECO:0000256" key="5">
    <source>
        <dbReference type="ARBA" id="ARBA00023002"/>
    </source>
</evidence>
<dbReference type="Gene3D" id="3.40.462.20">
    <property type="match status" value="1"/>
</dbReference>
<keyword evidence="3" id="KW-0285">Flavoprotein</keyword>
<keyword evidence="5" id="KW-0560">Oxidoreductase</keyword>